<evidence type="ECO:0000256" key="6">
    <source>
        <dbReference type="ARBA" id="ARBA00023242"/>
    </source>
</evidence>
<evidence type="ECO:0000256" key="4">
    <source>
        <dbReference type="ARBA" id="ARBA00023125"/>
    </source>
</evidence>
<dbReference type="GO" id="GO:0045944">
    <property type="term" value="P:positive regulation of transcription by RNA polymerase II"/>
    <property type="evidence" value="ECO:0007669"/>
    <property type="project" value="TreeGrafter"/>
</dbReference>
<keyword evidence="4" id="KW-0238">DNA-binding</keyword>
<feature type="domain" description="Zn(2)-C6 fungal-type" evidence="8">
    <location>
        <begin position="7"/>
        <end position="35"/>
    </location>
</feature>
<evidence type="ECO:0000259" key="8">
    <source>
        <dbReference type="PROSITE" id="PS50048"/>
    </source>
</evidence>
<dbReference type="SUPFAM" id="SSF57701">
    <property type="entry name" value="Zn2/Cys6 DNA-binding domain"/>
    <property type="match status" value="1"/>
</dbReference>
<dbReference type="EMBL" id="JAUEPO010000002">
    <property type="protein sequence ID" value="KAK3332914.1"/>
    <property type="molecule type" value="Genomic_DNA"/>
</dbReference>
<keyword evidence="6" id="KW-0539">Nucleus</keyword>
<dbReference type="Gene3D" id="4.10.240.10">
    <property type="entry name" value="Zn(2)-C6 fungal-type DNA-binding domain"/>
    <property type="match status" value="1"/>
</dbReference>
<dbReference type="Pfam" id="PF11951">
    <property type="entry name" value="Fungal_trans_2"/>
    <property type="match status" value="1"/>
</dbReference>
<dbReference type="InterPro" id="IPR036864">
    <property type="entry name" value="Zn2-C6_fun-type_DNA-bd_sf"/>
</dbReference>
<feature type="region of interest" description="Disordered" evidence="7">
    <location>
        <begin position="57"/>
        <end position="80"/>
    </location>
</feature>
<evidence type="ECO:0000256" key="1">
    <source>
        <dbReference type="ARBA" id="ARBA00004123"/>
    </source>
</evidence>
<keyword evidence="3" id="KW-0805">Transcription regulation</keyword>
<evidence type="ECO:0000256" key="3">
    <source>
        <dbReference type="ARBA" id="ARBA00023015"/>
    </source>
</evidence>
<reference evidence="9" key="2">
    <citation type="submission" date="2023-06" db="EMBL/GenBank/DDBJ databases">
        <authorList>
            <consortium name="Lawrence Berkeley National Laboratory"/>
            <person name="Haridas S."/>
            <person name="Hensen N."/>
            <person name="Bonometti L."/>
            <person name="Westerberg I."/>
            <person name="Brannstrom I.O."/>
            <person name="Guillou S."/>
            <person name="Cros-Aarteil S."/>
            <person name="Calhoun S."/>
            <person name="Kuo A."/>
            <person name="Mondo S."/>
            <person name="Pangilinan J."/>
            <person name="Riley R."/>
            <person name="Labutti K."/>
            <person name="Andreopoulos B."/>
            <person name="Lipzen A."/>
            <person name="Chen C."/>
            <person name="Yanf M."/>
            <person name="Daum C."/>
            <person name="Ng V."/>
            <person name="Clum A."/>
            <person name="Steindorff A."/>
            <person name="Ohm R."/>
            <person name="Martin F."/>
            <person name="Silar P."/>
            <person name="Natvig D."/>
            <person name="Lalanne C."/>
            <person name="Gautier V."/>
            <person name="Ament-Velasquez S.L."/>
            <person name="Kruys A."/>
            <person name="Hutchinson M.I."/>
            <person name="Powell A.J."/>
            <person name="Barry K."/>
            <person name="Miller A.N."/>
            <person name="Grigoriev I.V."/>
            <person name="Debuchy R."/>
            <person name="Gladieux P."/>
            <person name="Thoren M.H."/>
            <person name="Johannesson H."/>
        </authorList>
    </citation>
    <scope>NUCLEOTIDE SEQUENCE</scope>
    <source>
        <strain evidence="9">SMH4131-1</strain>
    </source>
</reference>
<protein>
    <submittedName>
        <fullName evidence="9">Fungal-specific transcription factor domain-containing protein</fullName>
    </submittedName>
</protein>
<evidence type="ECO:0000256" key="2">
    <source>
        <dbReference type="ARBA" id="ARBA00022833"/>
    </source>
</evidence>
<reference evidence="9" key="1">
    <citation type="journal article" date="2023" name="Mol. Phylogenet. Evol.">
        <title>Genome-scale phylogeny and comparative genomics of the fungal order Sordariales.</title>
        <authorList>
            <person name="Hensen N."/>
            <person name="Bonometti L."/>
            <person name="Westerberg I."/>
            <person name="Brannstrom I.O."/>
            <person name="Guillou S."/>
            <person name="Cros-Aarteil S."/>
            <person name="Calhoun S."/>
            <person name="Haridas S."/>
            <person name="Kuo A."/>
            <person name="Mondo S."/>
            <person name="Pangilinan J."/>
            <person name="Riley R."/>
            <person name="LaButti K."/>
            <person name="Andreopoulos B."/>
            <person name="Lipzen A."/>
            <person name="Chen C."/>
            <person name="Yan M."/>
            <person name="Daum C."/>
            <person name="Ng V."/>
            <person name="Clum A."/>
            <person name="Steindorff A."/>
            <person name="Ohm R.A."/>
            <person name="Martin F."/>
            <person name="Silar P."/>
            <person name="Natvig D.O."/>
            <person name="Lalanne C."/>
            <person name="Gautier V."/>
            <person name="Ament-Velasquez S.L."/>
            <person name="Kruys A."/>
            <person name="Hutchinson M.I."/>
            <person name="Powell A.J."/>
            <person name="Barry K."/>
            <person name="Miller A.N."/>
            <person name="Grigoriev I.V."/>
            <person name="Debuchy R."/>
            <person name="Gladieux P."/>
            <person name="Hiltunen Thoren M."/>
            <person name="Johannesson H."/>
        </authorList>
    </citation>
    <scope>NUCLEOTIDE SEQUENCE</scope>
    <source>
        <strain evidence="9">SMH4131-1</strain>
    </source>
</reference>
<dbReference type="Pfam" id="PF00172">
    <property type="entry name" value="Zn_clus"/>
    <property type="match status" value="1"/>
</dbReference>
<gene>
    <name evidence="9" type="ORF">B0T19DRAFT_457944</name>
</gene>
<keyword evidence="2" id="KW-0862">Zinc</keyword>
<dbReference type="PANTHER" id="PTHR37534:SF48">
    <property type="entry name" value="FINGER DOMAIN PROTEIN, PUTATIVE-RELATED"/>
    <property type="match status" value="1"/>
</dbReference>
<dbReference type="AlphaFoldDB" id="A0AAE0MJ26"/>
<evidence type="ECO:0000256" key="5">
    <source>
        <dbReference type="ARBA" id="ARBA00023163"/>
    </source>
</evidence>
<dbReference type="CDD" id="cd00067">
    <property type="entry name" value="GAL4"/>
    <property type="match status" value="1"/>
</dbReference>
<keyword evidence="5" id="KW-0804">Transcription</keyword>
<dbReference type="Proteomes" id="UP001286456">
    <property type="component" value="Unassembled WGS sequence"/>
</dbReference>
<evidence type="ECO:0000313" key="9">
    <source>
        <dbReference type="EMBL" id="KAK3332914.1"/>
    </source>
</evidence>
<name>A0AAE0MJ26_9PEZI</name>
<dbReference type="GO" id="GO:0000976">
    <property type="term" value="F:transcription cis-regulatory region binding"/>
    <property type="evidence" value="ECO:0007669"/>
    <property type="project" value="TreeGrafter"/>
</dbReference>
<dbReference type="GO" id="GO:0000981">
    <property type="term" value="F:DNA-binding transcription factor activity, RNA polymerase II-specific"/>
    <property type="evidence" value="ECO:0007669"/>
    <property type="project" value="InterPro"/>
</dbReference>
<comment type="subcellular location">
    <subcellularLocation>
        <location evidence="1">Nucleus</location>
    </subcellularLocation>
</comment>
<dbReference type="PANTHER" id="PTHR37534">
    <property type="entry name" value="TRANSCRIPTIONAL ACTIVATOR PROTEIN UGA3"/>
    <property type="match status" value="1"/>
</dbReference>
<dbReference type="InterPro" id="IPR001138">
    <property type="entry name" value="Zn2Cys6_DnaBD"/>
</dbReference>
<dbReference type="InterPro" id="IPR021858">
    <property type="entry name" value="Fun_TF"/>
</dbReference>
<proteinExistence type="predicted"/>
<dbReference type="SMART" id="SM00066">
    <property type="entry name" value="GAL4"/>
    <property type="match status" value="1"/>
</dbReference>
<sequence length="506" mass="56078">MQPPSHQCWECRRRRLVCDAASPVCSKCRSNGIVCPGYGDNKPLTWLAPGRVISRGRKRKEIPKVTNDSKNGDAAGDSNRGRRLISSANIRPIAVNPGMELRTETCDVVEALAYYNSAVYPDYTTNQLEPSPFIIQCPLPVISVVPTAIVHTLVSVAISHRLYTLSGNNTACSPSSDSGSRTWSRLYHHRDLAIRALNKLVGDERTRTADITIGSIYTFLFAVLQQSITPNWRQHVDGFVKLVELRGGFASIIHTSPHMSMPLLGFWIVGVFANTTSPPNKQIQACSHRDPGTTAIALALYEQLYYPTIPCPLSLLKEILAISNLRSLAAGIHVTDEPDQRVLTTSHEKEGLEIVAKIEAFSPETWARTRNPQHKNEWILVGRIFRSAAALYCIMSLQSVQVFTSAYDDVETARTSHAHDLHVLLRKAMEILRVRRCMMWPLVVLGVQAARAGASVRAFVGQELARSSREQGASLPFVARAVLERFWASGRTGWDDCFDSPQALVL</sequence>
<dbReference type="GO" id="GO:0005634">
    <property type="term" value="C:nucleus"/>
    <property type="evidence" value="ECO:0007669"/>
    <property type="project" value="UniProtKB-SubCell"/>
</dbReference>
<organism evidence="9 10">
    <name type="scientific">Cercophora scortea</name>
    <dbReference type="NCBI Taxonomy" id="314031"/>
    <lineage>
        <taxon>Eukaryota</taxon>
        <taxon>Fungi</taxon>
        <taxon>Dikarya</taxon>
        <taxon>Ascomycota</taxon>
        <taxon>Pezizomycotina</taxon>
        <taxon>Sordariomycetes</taxon>
        <taxon>Sordariomycetidae</taxon>
        <taxon>Sordariales</taxon>
        <taxon>Lasiosphaeriaceae</taxon>
        <taxon>Cercophora</taxon>
    </lineage>
</organism>
<dbReference type="PROSITE" id="PS50048">
    <property type="entry name" value="ZN2_CY6_FUNGAL_2"/>
    <property type="match status" value="1"/>
</dbReference>
<evidence type="ECO:0000313" key="10">
    <source>
        <dbReference type="Proteomes" id="UP001286456"/>
    </source>
</evidence>
<keyword evidence="10" id="KW-1185">Reference proteome</keyword>
<comment type="caution">
    <text evidence="9">The sequence shown here is derived from an EMBL/GenBank/DDBJ whole genome shotgun (WGS) entry which is preliminary data.</text>
</comment>
<dbReference type="GO" id="GO:0008270">
    <property type="term" value="F:zinc ion binding"/>
    <property type="evidence" value="ECO:0007669"/>
    <property type="project" value="InterPro"/>
</dbReference>
<accession>A0AAE0MJ26</accession>
<evidence type="ECO:0000256" key="7">
    <source>
        <dbReference type="SAM" id="MobiDB-lite"/>
    </source>
</evidence>